<dbReference type="Proteomes" id="UP000002415">
    <property type="component" value="Chromosome"/>
</dbReference>
<dbReference type="AlphaFoldDB" id="A7HLN4"/>
<reference evidence="1 2" key="2">
    <citation type="journal article" date="2009" name="Proc. Natl. Acad. Sci. U.S.A.">
        <title>On the chimeric nature, thermophilic origin, and phylogenetic placement of the Thermotogales.</title>
        <authorList>
            <person name="Zhaxybayeva O."/>
            <person name="Swithers K.S."/>
            <person name="Lapierre P."/>
            <person name="Fournier G.P."/>
            <person name="Bickhart D.M."/>
            <person name="DeBoy R.T."/>
            <person name="Nelson K.E."/>
            <person name="Nesbo C.L."/>
            <person name="Doolittle W.F."/>
            <person name="Gogarten J.P."/>
            <person name="Noll K.M."/>
        </authorList>
    </citation>
    <scope>NUCLEOTIDE SEQUENCE [LARGE SCALE GENOMIC DNA]</scope>
    <source>
        <strain evidence="2">ATCC 35602 / DSM 5306 / Rt17-B1</strain>
    </source>
</reference>
<gene>
    <name evidence="1" type="ordered locus">Fnod_0967</name>
</gene>
<dbReference type="RefSeq" id="WP_011994132.1">
    <property type="nucleotide sequence ID" value="NC_009718.1"/>
</dbReference>
<dbReference type="Pfam" id="PF05258">
    <property type="entry name" value="DciA"/>
    <property type="match status" value="1"/>
</dbReference>
<dbReference type="EMBL" id="CP000771">
    <property type="protein sequence ID" value="ABS60817.1"/>
    <property type="molecule type" value="Genomic_DNA"/>
</dbReference>
<dbReference type="STRING" id="381764.Fnod_0967"/>
<dbReference type="HOGENOM" id="CLU_160523_3_1_0"/>
<accession>A7HLN4</accession>
<proteinExistence type="predicted"/>
<dbReference type="eggNOG" id="COG5512">
    <property type="taxonomic scope" value="Bacteria"/>
</dbReference>
<reference evidence="1 2" key="1">
    <citation type="submission" date="2007-07" db="EMBL/GenBank/DDBJ databases">
        <title>Complete sequence of Fervidobacterium nodosum Rt17-B1.</title>
        <authorList>
            <consortium name="US DOE Joint Genome Institute"/>
            <person name="Copeland A."/>
            <person name="Lucas S."/>
            <person name="Lapidus A."/>
            <person name="Barry K."/>
            <person name="Glavina del Rio T."/>
            <person name="Dalin E."/>
            <person name="Tice H."/>
            <person name="Pitluck S."/>
            <person name="Saunders E."/>
            <person name="Brettin T."/>
            <person name="Bruce D."/>
            <person name="Detter J.C."/>
            <person name="Han C."/>
            <person name="Schmutz J."/>
            <person name="Larimer F."/>
            <person name="Land M."/>
            <person name="Hauser L."/>
            <person name="Kyrpides N."/>
            <person name="Mikhailova N."/>
            <person name="Nelson K."/>
            <person name="Gogarten J.P."/>
            <person name="Noll K."/>
            <person name="Richardson P."/>
        </authorList>
    </citation>
    <scope>NUCLEOTIDE SEQUENCE [LARGE SCALE GENOMIC DNA]</scope>
    <source>
        <strain evidence="2">ATCC 35602 / DSM 5306 / Rt17-B1</strain>
    </source>
</reference>
<organism evidence="1 2">
    <name type="scientific">Fervidobacterium nodosum (strain ATCC 35602 / DSM 5306 / Rt17-B1)</name>
    <dbReference type="NCBI Taxonomy" id="381764"/>
    <lineage>
        <taxon>Bacteria</taxon>
        <taxon>Thermotogati</taxon>
        <taxon>Thermotogota</taxon>
        <taxon>Thermotogae</taxon>
        <taxon>Thermotogales</taxon>
        <taxon>Fervidobacteriaceae</taxon>
        <taxon>Fervidobacterium</taxon>
    </lineage>
</organism>
<dbReference type="InterPro" id="IPR007922">
    <property type="entry name" value="DciA-like"/>
</dbReference>
<dbReference type="KEGG" id="fno:Fnod_0967"/>
<keyword evidence="2" id="KW-1185">Reference proteome</keyword>
<protein>
    <recommendedName>
        <fullName evidence="3">DUF721 domain-containing protein</fullName>
    </recommendedName>
</protein>
<evidence type="ECO:0008006" key="3">
    <source>
        <dbReference type="Google" id="ProtNLM"/>
    </source>
</evidence>
<sequence>MLTLKNAIKELSRTNSFFQKVYFLSILSEKSQEIFGQIIAKHIKFIEYKEGTLSIECDDCIWASEIRKMSRQIKKRIYNIVQIKVDKIIVSC</sequence>
<evidence type="ECO:0000313" key="1">
    <source>
        <dbReference type="EMBL" id="ABS60817.1"/>
    </source>
</evidence>
<evidence type="ECO:0000313" key="2">
    <source>
        <dbReference type="Proteomes" id="UP000002415"/>
    </source>
</evidence>
<dbReference type="OrthoDB" id="48563at2"/>
<name>A7HLN4_FERNB</name>